<keyword evidence="11" id="KW-1185">Reference proteome</keyword>
<dbReference type="SUPFAM" id="SSF48264">
    <property type="entry name" value="Cytochrome P450"/>
    <property type="match status" value="1"/>
</dbReference>
<reference evidence="10 11" key="1">
    <citation type="journal article" date="2010" name="Cell">
        <title>The genome of Naegleria gruberi illuminates early eukaryotic versatility.</title>
        <authorList>
            <person name="Fritz-Laylin L.K."/>
            <person name="Prochnik S.E."/>
            <person name="Ginger M.L."/>
            <person name="Dacks J.B."/>
            <person name="Carpenter M.L."/>
            <person name="Field M.C."/>
            <person name="Kuo A."/>
            <person name="Paredez A."/>
            <person name="Chapman J."/>
            <person name="Pham J."/>
            <person name="Shu S."/>
            <person name="Neupane R."/>
            <person name="Cipriano M."/>
            <person name="Mancuso J."/>
            <person name="Tu H."/>
            <person name="Salamov A."/>
            <person name="Lindquist E."/>
            <person name="Shapiro H."/>
            <person name="Lucas S."/>
            <person name="Grigoriev I.V."/>
            <person name="Cande W.Z."/>
            <person name="Fulton C."/>
            <person name="Rokhsar D.S."/>
            <person name="Dawson S.C."/>
        </authorList>
    </citation>
    <scope>NUCLEOTIDE SEQUENCE [LARGE SCALE GENOMIC DNA]</scope>
    <source>
        <strain evidence="10 11">NEG-M</strain>
    </source>
</reference>
<dbReference type="Proteomes" id="UP000006671">
    <property type="component" value="Unassembled WGS sequence"/>
</dbReference>
<dbReference type="Gene3D" id="1.10.630.10">
    <property type="entry name" value="Cytochrome P450"/>
    <property type="match status" value="1"/>
</dbReference>
<gene>
    <name evidence="10" type="ORF">NAEGRDRAFT_63760</name>
</gene>
<dbReference type="OMA" id="EIHLVMI"/>
<dbReference type="PRINTS" id="PR00463">
    <property type="entry name" value="EP450I"/>
</dbReference>
<evidence type="ECO:0000256" key="1">
    <source>
        <dbReference type="ARBA" id="ARBA00001971"/>
    </source>
</evidence>
<dbReference type="GO" id="GO:0004497">
    <property type="term" value="F:monooxygenase activity"/>
    <property type="evidence" value="ECO:0007669"/>
    <property type="project" value="UniProtKB-KW"/>
</dbReference>
<dbReference type="GO" id="GO:0016705">
    <property type="term" value="F:oxidoreductase activity, acting on paired donors, with incorporation or reduction of molecular oxygen"/>
    <property type="evidence" value="ECO:0007669"/>
    <property type="project" value="InterPro"/>
</dbReference>
<dbReference type="eggNOG" id="KOG0159">
    <property type="taxonomic scope" value="Eukaryota"/>
</dbReference>
<sequence length="568" mass="65327">MRKKLLSNSSALKQVISSANVPHALTMRSFHVNLNNSDGANTTAAATTSTSSTTTAIPSACPYHQKQQASDVPPPKPFSEIPGPKGWPLIGNLPLLYKNSKNNIGPFFMDLLDTYGQTVKLDILGKKIILLSNPDDMEKLYKNEEKRTQSEGSRFYKMEKGVRLAPMEMRYEENWNDIRQIYNIAMKPDFHETVTLPHLSELNSEFVKRLMRYLEPGEGDKYRLTNAVDAISKYGFDAVMKVFLGVKMTDELTATFPFKIRDFVDQSVKSLDIIGKLMQNPPIYKYYKTPLYKQLEESYDKSFEYARYVMNRFKSNPSDKPRFYEFLMERSKDDPNPDAIVESVMISFLQAGIDITMRILCITAFRLAHHPEYQEKIYKELLDTFGEPTLEEAISENGLQVTKEQYKKLKFTKQFLDEVLRLNPFSYIVSAREMSKDLEIGGYIMPKDSLVMTVQQHPSLKDEYIPRALEFIPERWEKGSPYAPTNSFISAPFGVGARKCPGSRIATTEIHFAIINFVRHFKLSHANPEKFPDMSFDQALLYINLDKNALYFTPRDHLKDHCKSVQRK</sequence>
<dbReference type="InterPro" id="IPR036396">
    <property type="entry name" value="Cyt_P450_sf"/>
</dbReference>
<keyword evidence="4 8" id="KW-0479">Metal-binding</keyword>
<protein>
    <submittedName>
        <fullName evidence="10">Predicted protein</fullName>
    </submittedName>
</protein>
<dbReference type="InterPro" id="IPR001128">
    <property type="entry name" value="Cyt_P450"/>
</dbReference>
<evidence type="ECO:0000313" key="10">
    <source>
        <dbReference type="EMBL" id="EFC48402.1"/>
    </source>
</evidence>
<evidence type="ECO:0000256" key="9">
    <source>
        <dbReference type="RuleBase" id="RU000461"/>
    </source>
</evidence>
<keyword evidence="3 8" id="KW-0349">Heme</keyword>
<keyword evidence="7 9" id="KW-0503">Monooxygenase</keyword>
<dbReference type="InterPro" id="IPR017972">
    <property type="entry name" value="Cyt_P450_CS"/>
</dbReference>
<accession>D2V4K3</accession>
<dbReference type="EMBL" id="GG738851">
    <property type="protein sequence ID" value="EFC48402.1"/>
    <property type="molecule type" value="Genomic_DNA"/>
</dbReference>
<evidence type="ECO:0000256" key="4">
    <source>
        <dbReference type="ARBA" id="ARBA00022723"/>
    </source>
</evidence>
<dbReference type="KEGG" id="ngr:NAEGRDRAFT_63760"/>
<name>D2V4K3_NAEGR</name>
<dbReference type="RefSeq" id="XP_002681146.1">
    <property type="nucleotide sequence ID" value="XM_002681100.1"/>
</dbReference>
<dbReference type="PANTHER" id="PTHR24279">
    <property type="entry name" value="CYTOCHROME P450"/>
    <property type="match status" value="1"/>
</dbReference>
<evidence type="ECO:0000256" key="3">
    <source>
        <dbReference type="ARBA" id="ARBA00022617"/>
    </source>
</evidence>
<evidence type="ECO:0000256" key="6">
    <source>
        <dbReference type="ARBA" id="ARBA00023004"/>
    </source>
</evidence>
<dbReference type="InterPro" id="IPR050479">
    <property type="entry name" value="CYP11_CYP27_families"/>
</dbReference>
<keyword evidence="5 9" id="KW-0560">Oxidoreductase</keyword>
<organism evidence="11">
    <name type="scientific">Naegleria gruberi</name>
    <name type="common">Amoeba</name>
    <dbReference type="NCBI Taxonomy" id="5762"/>
    <lineage>
        <taxon>Eukaryota</taxon>
        <taxon>Discoba</taxon>
        <taxon>Heterolobosea</taxon>
        <taxon>Tetramitia</taxon>
        <taxon>Eutetramitia</taxon>
        <taxon>Vahlkampfiidae</taxon>
        <taxon>Naegleria</taxon>
    </lineage>
</organism>
<dbReference type="VEuPathDB" id="AmoebaDB:NAEGRDRAFT_63760"/>
<evidence type="ECO:0000256" key="5">
    <source>
        <dbReference type="ARBA" id="ARBA00023002"/>
    </source>
</evidence>
<feature type="binding site" description="axial binding residue" evidence="8">
    <location>
        <position position="500"/>
    </location>
    <ligand>
        <name>heme</name>
        <dbReference type="ChEBI" id="CHEBI:30413"/>
    </ligand>
    <ligandPart>
        <name>Fe</name>
        <dbReference type="ChEBI" id="CHEBI:18248"/>
    </ligandPart>
</feature>
<dbReference type="InterPro" id="IPR002401">
    <property type="entry name" value="Cyt_P450_E_grp-I"/>
</dbReference>
<evidence type="ECO:0000256" key="8">
    <source>
        <dbReference type="PIRSR" id="PIRSR602401-1"/>
    </source>
</evidence>
<dbReference type="PANTHER" id="PTHR24279:SF120">
    <property type="entry name" value="CYTOCHROME P450"/>
    <property type="match status" value="1"/>
</dbReference>
<dbReference type="GO" id="GO:0005506">
    <property type="term" value="F:iron ion binding"/>
    <property type="evidence" value="ECO:0007669"/>
    <property type="project" value="InterPro"/>
</dbReference>
<comment type="cofactor">
    <cofactor evidence="1 8">
        <name>heme</name>
        <dbReference type="ChEBI" id="CHEBI:30413"/>
    </cofactor>
</comment>
<dbReference type="PROSITE" id="PS00086">
    <property type="entry name" value="CYTOCHROME_P450"/>
    <property type="match status" value="1"/>
</dbReference>
<dbReference type="InParanoid" id="D2V4K3"/>
<comment type="similarity">
    <text evidence="2 9">Belongs to the cytochrome P450 family.</text>
</comment>
<dbReference type="Pfam" id="PF00067">
    <property type="entry name" value="p450"/>
    <property type="match status" value="1"/>
</dbReference>
<dbReference type="GeneID" id="8862159"/>
<dbReference type="GO" id="GO:0020037">
    <property type="term" value="F:heme binding"/>
    <property type="evidence" value="ECO:0007669"/>
    <property type="project" value="InterPro"/>
</dbReference>
<keyword evidence="6 8" id="KW-0408">Iron</keyword>
<evidence type="ECO:0000313" key="11">
    <source>
        <dbReference type="Proteomes" id="UP000006671"/>
    </source>
</evidence>
<evidence type="ECO:0000256" key="7">
    <source>
        <dbReference type="ARBA" id="ARBA00023033"/>
    </source>
</evidence>
<evidence type="ECO:0000256" key="2">
    <source>
        <dbReference type="ARBA" id="ARBA00010617"/>
    </source>
</evidence>
<dbReference type="STRING" id="5762.D2V4K3"/>
<proteinExistence type="inferred from homology"/>
<dbReference type="OrthoDB" id="3945418at2759"/>
<dbReference type="AlphaFoldDB" id="D2V4K3"/>